<dbReference type="RefSeq" id="WP_179726022.1">
    <property type="nucleotide sequence ID" value="NZ_BAABEF010000001.1"/>
</dbReference>
<keyword evidence="1" id="KW-0472">Membrane</keyword>
<keyword evidence="4" id="KW-1185">Reference proteome</keyword>
<dbReference type="Pfam" id="PF09851">
    <property type="entry name" value="SHOCT"/>
    <property type="match status" value="1"/>
</dbReference>
<sequence length="81" mass="9424">MMWDDGHYYFGWPGMLLVMVVSWGLVGAAVYLGARWLGRDRVSSDPLDILDERLARGEIDVEEYTRLWQAITDRRPVARPR</sequence>
<dbReference type="Proteomes" id="UP000582231">
    <property type="component" value="Unassembled WGS sequence"/>
</dbReference>
<feature type="domain" description="SHOCT" evidence="2">
    <location>
        <begin position="45"/>
        <end position="66"/>
    </location>
</feature>
<organism evidence="3 4">
    <name type="scientific">Nocardioides kongjuensis</name>
    <dbReference type="NCBI Taxonomy" id="349522"/>
    <lineage>
        <taxon>Bacteria</taxon>
        <taxon>Bacillati</taxon>
        <taxon>Actinomycetota</taxon>
        <taxon>Actinomycetes</taxon>
        <taxon>Propionibacteriales</taxon>
        <taxon>Nocardioidaceae</taxon>
        <taxon>Nocardioides</taxon>
    </lineage>
</organism>
<feature type="transmembrane region" description="Helical" evidence="1">
    <location>
        <begin position="12"/>
        <end position="34"/>
    </location>
</feature>
<dbReference type="InterPro" id="IPR018649">
    <property type="entry name" value="SHOCT"/>
</dbReference>
<dbReference type="EMBL" id="JACCBF010000001">
    <property type="protein sequence ID" value="NYD29671.1"/>
    <property type="molecule type" value="Genomic_DNA"/>
</dbReference>
<evidence type="ECO:0000259" key="2">
    <source>
        <dbReference type="Pfam" id="PF09851"/>
    </source>
</evidence>
<evidence type="ECO:0000313" key="4">
    <source>
        <dbReference type="Proteomes" id="UP000582231"/>
    </source>
</evidence>
<protein>
    <submittedName>
        <fullName evidence="3">Putative membrane protein</fullName>
    </submittedName>
</protein>
<dbReference type="AlphaFoldDB" id="A0A852R7V6"/>
<accession>A0A852R7V6</accession>
<proteinExistence type="predicted"/>
<reference evidence="3 4" key="1">
    <citation type="submission" date="2020-07" db="EMBL/GenBank/DDBJ databases">
        <title>Sequencing the genomes of 1000 actinobacteria strains.</title>
        <authorList>
            <person name="Klenk H.-P."/>
        </authorList>
    </citation>
    <scope>NUCLEOTIDE SEQUENCE [LARGE SCALE GENOMIC DNA]</scope>
    <source>
        <strain evidence="3 4">DSM 19082</strain>
    </source>
</reference>
<comment type="caution">
    <text evidence="3">The sequence shown here is derived from an EMBL/GenBank/DDBJ whole genome shotgun (WGS) entry which is preliminary data.</text>
</comment>
<evidence type="ECO:0000256" key="1">
    <source>
        <dbReference type="SAM" id="Phobius"/>
    </source>
</evidence>
<keyword evidence="1" id="KW-0812">Transmembrane</keyword>
<gene>
    <name evidence="3" type="ORF">BJ958_001217</name>
</gene>
<keyword evidence="1" id="KW-1133">Transmembrane helix</keyword>
<evidence type="ECO:0000313" key="3">
    <source>
        <dbReference type="EMBL" id="NYD29671.1"/>
    </source>
</evidence>
<name>A0A852R7V6_9ACTN</name>